<feature type="active site" evidence="6">
    <location>
        <position position="116"/>
    </location>
</feature>
<gene>
    <name evidence="6 9" type="primary">rhaD</name>
    <name evidence="9" type="ORF">H9892_06130</name>
</gene>
<comment type="caution">
    <text evidence="9">The sequence shown here is derived from an EMBL/GenBank/DDBJ whole genome shotgun (WGS) entry which is preliminary data.</text>
</comment>
<keyword evidence="2 6" id="KW-0479">Metal-binding</keyword>
<dbReference type="Pfam" id="PF00596">
    <property type="entry name" value="Aldolase_II"/>
    <property type="match status" value="1"/>
</dbReference>
<comment type="subcellular location">
    <subcellularLocation>
        <location evidence="6">Cytoplasm</location>
    </subcellularLocation>
</comment>
<evidence type="ECO:0000259" key="8">
    <source>
        <dbReference type="SMART" id="SM01007"/>
    </source>
</evidence>
<dbReference type="GO" id="GO:0019301">
    <property type="term" value="P:rhamnose catabolic process"/>
    <property type="evidence" value="ECO:0007669"/>
    <property type="project" value="UniProtKB-UniRule"/>
</dbReference>
<comment type="catalytic activity">
    <reaction evidence="6">
        <text>L-rhamnulose 1-phosphate = (S)-lactaldehyde + dihydroxyacetone phosphate</text>
        <dbReference type="Rhea" id="RHEA:19689"/>
        <dbReference type="ChEBI" id="CHEBI:18041"/>
        <dbReference type="ChEBI" id="CHEBI:57642"/>
        <dbReference type="ChEBI" id="CHEBI:58313"/>
        <dbReference type="EC" id="4.1.2.19"/>
    </reaction>
</comment>
<dbReference type="InterPro" id="IPR001303">
    <property type="entry name" value="Aldolase_II/adducin_N"/>
</dbReference>
<reference evidence="9" key="2">
    <citation type="submission" date="2021-04" db="EMBL/GenBank/DDBJ databases">
        <authorList>
            <person name="Gilroy R."/>
        </authorList>
    </citation>
    <scope>NUCLEOTIDE SEQUENCE</scope>
    <source>
        <strain evidence="9">12435</strain>
    </source>
</reference>
<dbReference type="NCBIfam" id="TIGR02624">
    <property type="entry name" value="rhamnu_1P_ald"/>
    <property type="match status" value="1"/>
</dbReference>
<evidence type="ECO:0000313" key="9">
    <source>
        <dbReference type="EMBL" id="HIW02900.1"/>
    </source>
</evidence>
<evidence type="ECO:0000313" key="10">
    <source>
        <dbReference type="Proteomes" id="UP000823990"/>
    </source>
</evidence>
<comment type="function">
    <text evidence="6">Catalyzes the reversible cleavage of L-rhamnulose-1-phosphate to dihydroxyacetone phosphate (DHAP) and L-lactaldehyde.</text>
</comment>
<name>A0A9D1TRK0_9FIRM</name>
<dbReference type="GO" id="GO:0008994">
    <property type="term" value="F:rhamnulose-1-phosphate aldolase activity"/>
    <property type="evidence" value="ECO:0007669"/>
    <property type="project" value="UniProtKB-UniRule"/>
</dbReference>
<accession>A0A9D1TRK0</accession>
<feature type="binding site" evidence="6">
    <location>
        <position position="141"/>
    </location>
    <ligand>
        <name>Zn(2+)</name>
        <dbReference type="ChEBI" id="CHEBI:29105"/>
    </ligand>
</feature>
<proteinExistence type="inferred from homology"/>
<reference evidence="9" key="1">
    <citation type="journal article" date="2021" name="PeerJ">
        <title>Extensive microbial diversity within the chicken gut microbiome revealed by metagenomics and culture.</title>
        <authorList>
            <person name="Gilroy R."/>
            <person name="Ravi A."/>
            <person name="Getino M."/>
            <person name="Pursley I."/>
            <person name="Horton D.L."/>
            <person name="Alikhan N.F."/>
            <person name="Baker D."/>
            <person name="Gharbi K."/>
            <person name="Hall N."/>
            <person name="Watson M."/>
            <person name="Adriaenssens E.M."/>
            <person name="Foster-Nyarko E."/>
            <person name="Jarju S."/>
            <person name="Secka A."/>
            <person name="Antonio M."/>
            <person name="Oren A."/>
            <person name="Chaudhuri R.R."/>
            <person name="La Ragione R."/>
            <person name="Hildebrand F."/>
            <person name="Pallen M.J."/>
        </authorList>
    </citation>
    <scope>NUCLEOTIDE SEQUENCE</scope>
    <source>
        <strain evidence="9">12435</strain>
    </source>
</reference>
<evidence type="ECO:0000256" key="3">
    <source>
        <dbReference type="ARBA" id="ARBA00022833"/>
    </source>
</evidence>
<dbReference type="HAMAP" id="MF_00770">
    <property type="entry name" value="RhaD"/>
    <property type="match status" value="1"/>
</dbReference>
<evidence type="ECO:0000256" key="4">
    <source>
        <dbReference type="ARBA" id="ARBA00023239"/>
    </source>
</evidence>
<keyword evidence="4 6" id="KW-0456">Lyase</keyword>
<dbReference type="NCBIfam" id="NF002963">
    <property type="entry name" value="PRK03634.1"/>
    <property type="match status" value="1"/>
</dbReference>
<keyword evidence="1 6" id="KW-0963">Cytoplasm</keyword>
<feature type="binding site" evidence="6">
    <location>
        <position position="210"/>
    </location>
    <ligand>
        <name>Zn(2+)</name>
        <dbReference type="ChEBI" id="CHEBI:29105"/>
    </ligand>
</feature>
<dbReference type="GO" id="GO:0019323">
    <property type="term" value="P:pentose catabolic process"/>
    <property type="evidence" value="ECO:0007669"/>
    <property type="project" value="TreeGrafter"/>
</dbReference>
<evidence type="ECO:0000256" key="6">
    <source>
        <dbReference type="HAMAP-Rule" id="MF_00770"/>
    </source>
</evidence>
<dbReference type="InterPro" id="IPR013447">
    <property type="entry name" value="Rhamnulose-1-P_Aldolase"/>
</dbReference>
<dbReference type="PANTHER" id="PTHR22789:SF0">
    <property type="entry name" value="3-OXO-TETRONATE 4-PHOSPHATE DECARBOXYLASE-RELATED"/>
    <property type="match status" value="1"/>
</dbReference>
<keyword evidence="5 6" id="KW-0684">Rhamnose metabolism</keyword>
<dbReference type="AlphaFoldDB" id="A0A9D1TRK0"/>
<dbReference type="InterPro" id="IPR050197">
    <property type="entry name" value="Aldolase_class_II_sugar_metab"/>
</dbReference>
<dbReference type="PANTHER" id="PTHR22789">
    <property type="entry name" value="FUCULOSE PHOSPHATE ALDOLASE"/>
    <property type="match status" value="1"/>
</dbReference>
<keyword evidence="3 6" id="KW-0862">Zinc</keyword>
<comment type="pathway">
    <text evidence="6">Carbohydrate degradation; L-rhamnose degradation; glycerone phosphate from L-rhamnose: step 3/3.</text>
</comment>
<comment type="cofactor">
    <cofactor evidence="6">
        <name>Zn(2+)</name>
        <dbReference type="ChEBI" id="CHEBI:29105"/>
    </cofactor>
    <text evidence="6">Binds 1 zinc ion per subunit.</text>
</comment>
<dbReference type="SMART" id="SM01007">
    <property type="entry name" value="Aldolase_II"/>
    <property type="match status" value="1"/>
</dbReference>
<dbReference type="Proteomes" id="UP000823990">
    <property type="component" value="Unassembled WGS sequence"/>
</dbReference>
<dbReference type="Gene3D" id="3.40.225.10">
    <property type="entry name" value="Class II aldolase/adducin N-terminal domain"/>
    <property type="match status" value="1"/>
</dbReference>
<evidence type="ECO:0000256" key="5">
    <source>
        <dbReference type="ARBA" id="ARBA00023308"/>
    </source>
</evidence>
<evidence type="ECO:0000256" key="7">
    <source>
        <dbReference type="NCBIfam" id="TIGR02624"/>
    </source>
</evidence>
<dbReference type="InterPro" id="IPR036409">
    <property type="entry name" value="Aldolase_II/adducin_N_sf"/>
</dbReference>
<feature type="domain" description="Class II aldolase/adducin N-terminal" evidence="8">
    <location>
        <begin position="11"/>
        <end position="237"/>
    </location>
</feature>
<evidence type="ECO:0000256" key="2">
    <source>
        <dbReference type="ARBA" id="ARBA00022723"/>
    </source>
</evidence>
<sequence length="273" mass="30689">MKDIFAAPFIKEMGRTASNMYRLGWDERNGGNISYRLDKKEAGDYLDLGKVVRTIPLGFDAPSLAGEIFVVTGTGKYFKNVEIDPETNLGVIRIAPDGRTAELLWGYKDGGRFTSEFPAHMMSHMARLAVDPENRVVMHSHPTNLLAMNYVHELDEAKFTHTLWEMCTECIVVFPEGVGVLPWMLCGTNSIGEATAAKMKDFRVVVWALHGVYGAGRTLDETFGLIETVEKAAQIYMLIGSRPRLNTIKDEDMVKLVELFGITNYRKDFLNLR</sequence>
<dbReference type="EMBL" id="DXHS01000098">
    <property type="protein sequence ID" value="HIW02900.1"/>
    <property type="molecule type" value="Genomic_DNA"/>
</dbReference>
<protein>
    <recommendedName>
        <fullName evidence="6 7">Rhamnulose-1-phosphate aldolase</fullName>
        <ecNumber evidence="6 7">4.1.2.19</ecNumber>
    </recommendedName>
</protein>
<dbReference type="SUPFAM" id="SSF53639">
    <property type="entry name" value="AraD/HMP-PK domain-like"/>
    <property type="match status" value="1"/>
</dbReference>
<dbReference type="GO" id="GO:0005829">
    <property type="term" value="C:cytosol"/>
    <property type="evidence" value="ECO:0007669"/>
    <property type="project" value="TreeGrafter"/>
</dbReference>
<feature type="binding site" evidence="6">
    <location>
        <position position="139"/>
    </location>
    <ligand>
        <name>Zn(2+)</name>
        <dbReference type="ChEBI" id="CHEBI:29105"/>
    </ligand>
</feature>
<dbReference type="EC" id="4.1.2.19" evidence="6 7"/>
<evidence type="ECO:0000256" key="1">
    <source>
        <dbReference type="ARBA" id="ARBA00022490"/>
    </source>
</evidence>
<organism evidence="9 10">
    <name type="scientific">Candidatus Protoclostridium stercorigallinarum</name>
    <dbReference type="NCBI Taxonomy" id="2838741"/>
    <lineage>
        <taxon>Bacteria</taxon>
        <taxon>Bacillati</taxon>
        <taxon>Bacillota</taxon>
        <taxon>Clostridia</taxon>
        <taxon>Candidatus Protoclostridium</taxon>
    </lineage>
</organism>
<comment type="similarity">
    <text evidence="6">Belongs to the aldolase class II family. RhaD subfamily.</text>
</comment>
<dbReference type="GO" id="GO:0046872">
    <property type="term" value="F:metal ion binding"/>
    <property type="evidence" value="ECO:0007669"/>
    <property type="project" value="UniProtKB-KW"/>
</dbReference>